<dbReference type="Pfam" id="PF01344">
    <property type="entry name" value="Kelch_1"/>
    <property type="match status" value="2"/>
</dbReference>
<dbReference type="Pfam" id="PF00787">
    <property type="entry name" value="PX"/>
    <property type="match status" value="1"/>
</dbReference>
<evidence type="ECO:0000313" key="5">
    <source>
        <dbReference type="Proteomes" id="UP001178507"/>
    </source>
</evidence>
<dbReference type="SUPFAM" id="SSF64268">
    <property type="entry name" value="PX domain"/>
    <property type="match status" value="1"/>
</dbReference>
<keyword evidence="1" id="KW-0880">Kelch repeat</keyword>
<dbReference type="PANTHER" id="PTHR24412">
    <property type="entry name" value="KELCH PROTEIN"/>
    <property type="match status" value="1"/>
</dbReference>
<comment type="caution">
    <text evidence="4">The sequence shown here is derived from an EMBL/GenBank/DDBJ whole genome shotgun (WGS) entry which is preliminary data.</text>
</comment>
<dbReference type="PANTHER" id="PTHR24412:SF489">
    <property type="entry name" value="RING FINGER DOMAIN AND KELCH REPEAT-CONTAINING PROTEIN DDB_G0271372"/>
    <property type="match status" value="1"/>
</dbReference>
<dbReference type="InterPro" id="IPR006652">
    <property type="entry name" value="Kelch_1"/>
</dbReference>
<evidence type="ECO:0000313" key="4">
    <source>
        <dbReference type="EMBL" id="CAJ1375894.1"/>
    </source>
</evidence>
<sequence>MHGGYGAGFAVQISGIRRESSHVKYCIEIRRDGEHWKVNRRFRDLFQLHNLLRSKFGAELPALPTRRAYGLGKLFFGDQEEQFIAERQKELQKYLEAVLRLDPSLSHGALRLFLGLTALPAELSLEVPGAPETSWKTPKVDLRLLRTLLDQTLPAEKAHLVDAPLSVIELQEVAVPLLLAAGCTCCLALSAGSRQLRTAARQAMPQLRATAKVYVLSAWNSRPPSLSVFCPRSCSFEPVPLCPLGSYYAVASRRSDLYILTAGQDAASAGTAWRSSFHCWRALQQQWWQLPRRPGDDCTRFALATAGSAIYALGGSGRRGCVASCARFDSSWETLPPMPRPRCDAAAAARQGHVFLIGGTDKTGEASSAVDFFDIRGGQWRQGPPLLAARHSGAAVSFSEGLLLFGGSAVARGHLLADAVSPPDPEIRRHRWELLPAPARLRRHGCGAAQVAGKVYVFGGYEADMADVDVWDGETWETLRMPPALYGQCQATVAVS</sequence>
<dbReference type="SUPFAM" id="SSF50965">
    <property type="entry name" value="Galactose oxidase, central domain"/>
    <property type="match status" value="1"/>
</dbReference>
<dbReference type="InterPro" id="IPR001683">
    <property type="entry name" value="PX_dom"/>
</dbReference>
<dbReference type="SMART" id="SM00312">
    <property type="entry name" value="PX"/>
    <property type="match status" value="1"/>
</dbReference>
<dbReference type="Gene3D" id="2.120.10.80">
    <property type="entry name" value="Kelch-type beta propeller"/>
    <property type="match status" value="1"/>
</dbReference>
<gene>
    <name evidence="4" type="ORF">EVOR1521_LOCUS5076</name>
</gene>
<keyword evidence="2" id="KW-0677">Repeat</keyword>
<dbReference type="CDD" id="cd06093">
    <property type="entry name" value="PX_domain"/>
    <property type="match status" value="1"/>
</dbReference>
<organism evidence="4 5">
    <name type="scientific">Effrenium voratum</name>
    <dbReference type="NCBI Taxonomy" id="2562239"/>
    <lineage>
        <taxon>Eukaryota</taxon>
        <taxon>Sar</taxon>
        <taxon>Alveolata</taxon>
        <taxon>Dinophyceae</taxon>
        <taxon>Suessiales</taxon>
        <taxon>Symbiodiniaceae</taxon>
        <taxon>Effrenium</taxon>
    </lineage>
</organism>
<reference evidence="4" key="1">
    <citation type="submission" date="2023-08" db="EMBL/GenBank/DDBJ databases">
        <authorList>
            <person name="Chen Y."/>
            <person name="Shah S."/>
            <person name="Dougan E. K."/>
            <person name="Thang M."/>
            <person name="Chan C."/>
        </authorList>
    </citation>
    <scope>NUCLEOTIDE SEQUENCE</scope>
</reference>
<dbReference type="InterPro" id="IPR015915">
    <property type="entry name" value="Kelch-typ_b-propeller"/>
</dbReference>
<keyword evidence="5" id="KW-1185">Reference proteome</keyword>
<dbReference type="Gene3D" id="3.30.1520.10">
    <property type="entry name" value="Phox-like domain"/>
    <property type="match status" value="1"/>
</dbReference>
<dbReference type="InterPro" id="IPR036871">
    <property type="entry name" value="PX_dom_sf"/>
</dbReference>
<protein>
    <recommendedName>
        <fullName evidence="3">PX domain-containing protein</fullName>
    </recommendedName>
</protein>
<dbReference type="Proteomes" id="UP001178507">
    <property type="component" value="Unassembled WGS sequence"/>
</dbReference>
<dbReference type="EMBL" id="CAUJNA010000347">
    <property type="protein sequence ID" value="CAJ1375894.1"/>
    <property type="molecule type" value="Genomic_DNA"/>
</dbReference>
<evidence type="ECO:0000256" key="2">
    <source>
        <dbReference type="ARBA" id="ARBA00022737"/>
    </source>
</evidence>
<accession>A0AA36HWT0</accession>
<feature type="domain" description="PX" evidence="3">
    <location>
        <begin position="3"/>
        <end position="120"/>
    </location>
</feature>
<dbReference type="PROSITE" id="PS50195">
    <property type="entry name" value="PX"/>
    <property type="match status" value="1"/>
</dbReference>
<evidence type="ECO:0000256" key="1">
    <source>
        <dbReference type="ARBA" id="ARBA00022441"/>
    </source>
</evidence>
<dbReference type="InterPro" id="IPR011043">
    <property type="entry name" value="Gal_Oxase/kelch_b-propeller"/>
</dbReference>
<dbReference type="GO" id="GO:0035091">
    <property type="term" value="F:phosphatidylinositol binding"/>
    <property type="evidence" value="ECO:0007669"/>
    <property type="project" value="InterPro"/>
</dbReference>
<dbReference type="SMART" id="SM00612">
    <property type="entry name" value="Kelch"/>
    <property type="match status" value="3"/>
</dbReference>
<dbReference type="AlphaFoldDB" id="A0AA36HWT0"/>
<name>A0AA36HWT0_9DINO</name>
<evidence type="ECO:0000259" key="3">
    <source>
        <dbReference type="PROSITE" id="PS50195"/>
    </source>
</evidence>
<proteinExistence type="predicted"/>